<sequence>MDLQSVCLTCLLGQVEKAYKTLQIPYSNSEIVNLQKKIMGRLARVNSLLMPYYSQIVYQTIAENIGQIDPYKKLKEEYNHRALQLIPILKNEIAISEDPLLAAIKIAIMGNTIDFGTPHTIDIEKDVAEFSLNSLKINHYKDFISDFQKAEKIMIIGDNTGEVVFDLILIEFLHLNYPSKFITFAVRGGPAINDVTINDIKDLDLQNYCTIVEGSASPGVIMEQTTTQFQQAFKEADIILSKGQGNFESLDGIPLNRSSLYFLLKAKCNLVASKFNVPVGSLIFYHREQMPLKWN</sequence>
<dbReference type="SUPFAM" id="SSF111321">
    <property type="entry name" value="AF1104-like"/>
    <property type="match status" value="1"/>
</dbReference>
<dbReference type="GO" id="GO:0016787">
    <property type="term" value="F:hydrolase activity"/>
    <property type="evidence" value="ECO:0007669"/>
    <property type="project" value="UniProtKB-KW"/>
</dbReference>
<protein>
    <submittedName>
        <fullName evidence="2">Damage-control phosphatase</fullName>
        <ecNumber evidence="2">3.1.3.-</ecNumber>
    </submittedName>
</protein>
<dbReference type="EMBL" id="CP104013">
    <property type="protein sequence ID" value="UYP47129.1"/>
    <property type="molecule type" value="Genomic_DNA"/>
</dbReference>
<dbReference type="Pfam" id="PF01937">
    <property type="entry name" value="ARMT1-like_dom"/>
    <property type="match status" value="1"/>
</dbReference>
<dbReference type="EC" id="3.1.3.-" evidence="2"/>
<evidence type="ECO:0000313" key="3">
    <source>
        <dbReference type="Proteomes" id="UP001208689"/>
    </source>
</evidence>
<gene>
    <name evidence="2" type="ORF">NEF87_003414</name>
</gene>
<dbReference type="Gene3D" id="1.10.285.20">
    <property type="entry name" value="Uncharacterised protein PF01937, DUF89, domain 2"/>
    <property type="match status" value="1"/>
</dbReference>
<dbReference type="Proteomes" id="UP001208689">
    <property type="component" value="Chromosome"/>
</dbReference>
<keyword evidence="3" id="KW-1185">Reference proteome</keyword>
<dbReference type="InterPro" id="IPR002791">
    <property type="entry name" value="ARMT1-like_metal-bd"/>
</dbReference>
<dbReference type="InterPro" id="IPR014444">
    <property type="entry name" value="PH1575-like"/>
</dbReference>
<feature type="domain" description="Damage-control phosphatase ARMT1-like metal-binding" evidence="1">
    <location>
        <begin position="6"/>
        <end position="281"/>
    </location>
</feature>
<name>A0ABY6HXE9_9ARCH</name>
<evidence type="ECO:0000259" key="1">
    <source>
        <dbReference type="Pfam" id="PF01937"/>
    </source>
</evidence>
<accession>A0ABY6HXE9</accession>
<dbReference type="PIRSF" id="PIRSF006593">
    <property type="entry name" value="UCP006593"/>
    <property type="match status" value="1"/>
</dbReference>
<dbReference type="Gene3D" id="3.40.50.10880">
    <property type="entry name" value="Uncharacterised protein PF01937, DUF89, domain 3"/>
    <property type="match status" value="1"/>
</dbReference>
<proteinExistence type="predicted"/>
<organism evidence="2 3">
    <name type="scientific">Candidatus Lokiarchaeum ossiferum</name>
    <dbReference type="NCBI Taxonomy" id="2951803"/>
    <lineage>
        <taxon>Archaea</taxon>
        <taxon>Promethearchaeati</taxon>
        <taxon>Promethearchaeota</taxon>
        <taxon>Promethearchaeia</taxon>
        <taxon>Promethearchaeales</taxon>
        <taxon>Promethearchaeaceae</taxon>
        <taxon>Candidatus Lokiarchaeum</taxon>
    </lineage>
</organism>
<dbReference type="InterPro" id="IPR036075">
    <property type="entry name" value="ARMT-1-like_metal-bd_sf"/>
</dbReference>
<evidence type="ECO:0000313" key="2">
    <source>
        <dbReference type="EMBL" id="UYP47129.1"/>
    </source>
</evidence>
<reference evidence="2" key="1">
    <citation type="submission" date="2022-09" db="EMBL/GenBank/DDBJ databases">
        <title>Actin cytoskeleton and complex cell architecture in an #Asgard archaeon.</title>
        <authorList>
            <person name="Ponce Toledo R.I."/>
            <person name="Schleper C."/>
            <person name="Rodrigues Oliveira T."/>
            <person name="Wollweber F."/>
            <person name="Xu J."/>
            <person name="Rittmann S."/>
            <person name="Klingl A."/>
            <person name="Pilhofer M."/>
        </authorList>
    </citation>
    <scope>NUCLEOTIDE SEQUENCE</scope>
    <source>
        <strain evidence="2">B-35</strain>
    </source>
</reference>
<keyword evidence="2" id="KW-0378">Hydrolase</keyword>